<feature type="region of interest" description="Disordered" evidence="3">
    <location>
        <begin position="1"/>
        <end position="20"/>
    </location>
</feature>
<dbReference type="PRINTS" id="PR00457">
    <property type="entry name" value="ANPEROXIDASE"/>
</dbReference>
<name>Q16E76_AEDAE</name>
<dbReference type="eggNOG" id="KOG2408">
    <property type="taxonomic scope" value="Eukaryota"/>
</dbReference>
<dbReference type="InterPro" id="IPR037120">
    <property type="entry name" value="Haem_peroxidase_sf_animal"/>
</dbReference>
<organism evidence="4 5">
    <name type="scientific">Aedes aegypti</name>
    <name type="common">Yellowfever mosquito</name>
    <name type="synonym">Culex aegypti</name>
    <dbReference type="NCBI Taxonomy" id="7159"/>
    <lineage>
        <taxon>Eukaryota</taxon>
        <taxon>Metazoa</taxon>
        <taxon>Ecdysozoa</taxon>
        <taxon>Arthropoda</taxon>
        <taxon>Hexapoda</taxon>
        <taxon>Insecta</taxon>
        <taxon>Pterygota</taxon>
        <taxon>Neoptera</taxon>
        <taxon>Endopterygota</taxon>
        <taxon>Diptera</taxon>
        <taxon>Nematocera</taxon>
        <taxon>Culicoidea</taxon>
        <taxon>Culicidae</taxon>
        <taxon>Culicinae</taxon>
        <taxon>Aedini</taxon>
        <taxon>Aedes</taxon>
        <taxon>Stegomyia</taxon>
    </lineage>
</organism>
<dbReference type="GO" id="GO:0006979">
    <property type="term" value="P:response to oxidative stress"/>
    <property type="evidence" value="ECO:0007669"/>
    <property type="project" value="InterPro"/>
</dbReference>
<dbReference type="Proteomes" id="UP000682892">
    <property type="component" value="Unassembled WGS sequence"/>
</dbReference>
<dbReference type="GO" id="GO:0020037">
    <property type="term" value="F:heme binding"/>
    <property type="evidence" value="ECO:0007669"/>
    <property type="project" value="InterPro"/>
</dbReference>
<gene>
    <name evidence="4" type="ORF">AaeL_AAEL015354</name>
</gene>
<reference evidence="4" key="1">
    <citation type="submission" date="2005-10" db="EMBL/GenBank/DDBJ databases">
        <authorList>
            <person name="Loftus B.J."/>
            <person name="Nene V.M."/>
            <person name="Hannick L.I."/>
            <person name="Bidwell S."/>
            <person name="Haas B."/>
            <person name="Amedeo P."/>
            <person name="Orvis J."/>
            <person name="Wortman J.R."/>
            <person name="White O.R."/>
            <person name="Salzberg S."/>
            <person name="Shumway M."/>
            <person name="Koo H."/>
            <person name="Zhao Y."/>
            <person name="Holmes M."/>
            <person name="Miller J."/>
            <person name="Schatz M."/>
            <person name="Pop M."/>
            <person name="Pai G."/>
            <person name="Utterback T."/>
            <person name="Rogers Y.-H."/>
            <person name="Kravitz S."/>
            <person name="Fraser C.M."/>
        </authorList>
    </citation>
    <scope>NUCLEOTIDE SEQUENCE</scope>
    <source>
        <strain evidence="4">Liverpool</strain>
    </source>
</reference>
<dbReference type="PhylomeDB" id="Q16E76"/>
<keyword evidence="1" id="KW-0560">Oxidoreductase</keyword>
<dbReference type="PaxDb" id="7159-AAEL015354-PA"/>
<feature type="binding site" description="axial binding residue" evidence="2">
    <location>
        <position position="463"/>
    </location>
    <ligand>
        <name>heme b</name>
        <dbReference type="ChEBI" id="CHEBI:60344"/>
    </ligand>
    <ligandPart>
        <name>Fe</name>
        <dbReference type="ChEBI" id="CHEBI:18248"/>
    </ligandPart>
</feature>
<reference evidence="4" key="2">
    <citation type="journal article" date="2007" name="Science">
        <title>Genome sequence of Aedes aegypti, a major arbovirus vector.</title>
        <authorList>
            <person name="Nene V."/>
            <person name="Wortman J.R."/>
            <person name="Lawson D."/>
            <person name="Haas B."/>
            <person name="Kodira C."/>
            <person name="Tu Z.J."/>
            <person name="Loftus B."/>
            <person name="Xi Z."/>
            <person name="Megy K."/>
            <person name="Grabherr M."/>
            <person name="Ren Q."/>
            <person name="Zdobnov E.M."/>
            <person name="Lobo N.F."/>
            <person name="Campbell K.S."/>
            <person name="Brown S.E."/>
            <person name="Bonaldo M.F."/>
            <person name="Zhu J."/>
            <person name="Sinkins S.P."/>
            <person name="Hogenkamp D.G."/>
            <person name="Amedeo P."/>
            <person name="Arensburger P."/>
            <person name="Atkinson P.W."/>
            <person name="Bidwell S."/>
            <person name="Biedler J."/>
            <person name="Birney E."/>
            <person name="Bruggner R.V."/>
            <person name="Costas J."/>
            <person name="Coy M.R."/>
            <person name="Crabtree J."/>
            <person name="Crawford M."/>
            <person name="Debruyn B."/>
            <person name="Decaprio D."/>
            <person name="Eiglmeier K."/>
            <person name="Eisenstadt E."/>
            <person name="El-Dorry H."/>
            <person name="Gelbart W.M."/>
            <person name="Gomes S.L."/>
            <person name="Hammond M."/>
            <person name="Hannick L.I."/>
            <person name="Hogan J.R."/>
            <person name="Holmes M.H."/>
            <person name="Jaffe D."/>
            <person name="Johnston J.S."/>
            <person name="Kennedy R.C."/>
            <person name="Koo H."/>
            <person name="Kravitz S."/>
            <person name="Kriventseva E.V."/>
            <person name="Kulp D."/>
            <person name="Labutti K."/>
            <person name="Lee E."/>
            <person name="Li S."/>
            <person name="Lovin D.D."/>
            <person name="Mao C."/>
            <person name="Mauceli E."/>
            <person name="Menck C.F."/>
            <person name="Miller J.R."/>
            <person name="Montgomery P."/>
            <person name="Mori A."/>
            <person name="Nascimento A.L."/>
            <person name="Naveira H.F."/>
            <person name="Nusbaum C."/>
            <person name="O'leary S."/>
            <person name="Orvis J."/>
            <person name="Pertea M."/>
            <person name="Quesneville H."/>
            <person name="Reidenbach K.R."/>
            <person name="Rogers Y.H."/>
            <person name="Roth C.W."/>
            <person name="Schneider J.R."/>
            <person name="Schatz M."/>
            <person name="Shumway M."/>
            <person name="Stanke M."/>
            <person name="Stinson E.O."/>
            <person name="Tubio J.M."/>
            <person name="Vanzee J.P."/>
            <person name="Verjovski-Almeida S."/>
            <person name="Werner D."/>
            <person name="White O."/>
            <person name="Wyder S."/>
            <person name="Zeng Q."/>
            <person name="Zhao Q."/>
            <person name="Zhao Y."/>
            <person name="Hill C.A."/>
            <person name="Raikhel A.S."/>
            <person name="Soares M.B."/>
            <person name="Knudson D.L."/>
            <person name="Lee N.H."/>
            <person name="Galagan J."/>
            <person name="Salzberg S.L."/>
            <person name="Paulsen I.T."/>
            <person name="Dimopoulos G."/>
            <person name="Collins F.H."/>
            <person name="Birren B."/>
            <person name="Fraser-Liggett C.M."/>
            <person name="Severson D.W."/>
        </authorList>
    </citation>
    <scope>NUCLEOTIDE SEQUENCE [LARGE SCALE GENOMIC DNA]</scope>
    <source>
        <strain evidence="4">Liverpool</strain>
    </source>
</reference>
<dbReference type="SUPFAM" id="SSF48113">
    <property type="entry name" value="Heme-dependent peroxidases"/>
    <property type="match status" value="1"/>
</dbReference>
<evidence type="ECO:0000313" key="4">
    <source>
        <dbReference type="EMBL" id="EAT32533.1"/>
    </source>
</evidence>
<dbReference type="Pfam" id="PF03098">
    <property type="entry name" value="An_peroxidase"/>
    <property type="match status" value="1"/>
</dbReference>
<dbReference type="AlphaFoldDB" id="Q16E76"/>
<dbReference type="CDD" id="cd09823">
    <property type="entry name" value="peroxinectin_like"/>
    <property type="match status" value="1"/>
</dbReference>
<keyword evidence="1" id="KW-0575">Peroxidase</keyword>
<dbReference type="PROSITE" id="PS50292">
    <property type="entry name" value="PEROXIDASE_3"/>
    <property type="match status" value="1"/>
</dbReference>
<dbReference type="InterPro" id="IPR010255">
    <property type="entry name" value="Haem_peroxidase_sf"/>
</dbReference>
<keyword evidence="2" id="KW-0408">Iron</keyword>
<reference evidence="4" key="3">
    <citation type="submission" date="2012-09" db="EMBL/GenBank/DDBJ databases">
        <authorList>
            <consortium name="VectorBase"/>
        </authorList>
    </citation>
    <scope>NUCLEOTIDE SEQUENCE</scope>
    <source>
        <strain evidence="4">Liverpool</strain>
    </source>
</reference>
<dbReference type="InterPro" id="IPR019791">
    <property type="entry name" value="Haem_peroxidase_animal"/>
</dbReference>
<dbReference type="GO" id="GO:0004601">
    <property type="term" value="F:peroxidase activity"/>
    <property type="evidence" value="ECO:0007669"/>
    <property type="project" value="UniProtKB-KW"/>
</dbReference>
<sequence>MTNTGRAQRHKTRGKAAKMRSSDAVRLPLARTPLSSMMLFVVASALVALAQTDAVNVATSYSVIHHGEPQERVLHKSPIFAPSTHVVHTASHFAPLVSAKTTKYTVPFLSAYNKVTQCPAPPLCNKSRYRTLDGSCNNLQNPTWGTPNRPYGRLLTPKYGDGVSTPTTSVTGQELPNSRLISLVVFGDEDVPDPQFTLANMQWGQIMTHDMSLQAGGTQSKKHATRCCTDDGKLIGKSTAPATCYPIIVPENDPAHSQTGTECINFVRTLTTREDACTPTHPSEPAEQLTTVTSWLDLSMVYGNSDQQNAGIRAFTGGRMSTVERGGYEWPPNNPNATTECDLVSRDEVCYLAGDARVNQNPGLTIMQIMLLREHNRIADNLQKHNPHWDDELLFQEARRINIAQYNYINYYEWLPIFLGKENMLKNRLIYNAKAGDYINDYDPAQDPSVLNSHATAAFRYFHSQIEGRLDLVSEIRKPTGSLRLSDWFNRPSIIEAGDNYDFLARGMATQPEELTDVNFDAEIKHFLFRRGRPFGSDLRAFDIQRNRDHGLAGYNDYREFCGFKRAHSWEDFMDLISPQDVAKLQSLYASIDDVDLTVGGSLESHVNGALAGPTFLCILTEQFYRTRVADRHFFERGDKENAFTREQLAEIRKASMARIFCDNGNHVTSMQPKAFWRPSTHNQVVSCAEIPEVDLSMWKDLSYDNSLHSFHYFHNFKK</sequence>
<evidence type="ECO:0000256" key="1">
    <source>
        <dbReference type="ARBA" id="ARBA00022559"/>
    </source>
</evidence>
<dbReference type="VEuPathDB" id="VectorBase:AAEL006014"/>
<dbReference type="EMBL" id="CH478998">
    <property type="protein sequence ID" value="EAT32533.1"/>
    <property type="molecule type" value="Genomic_DNA"/>
</dbReference>
<accession>Q16E76</accession>
<feature type="compositionally biased region" description="Basic residues" evidence="3">
    <location>
        <begin position="7"/>
        <end position="18"/>
    </location>
</feature>
<dbReference type="PeroxiBase" id="4120">
    <property type="entry name" value="AaePxt03_Liverpool"/>
</dbReference>
<dbReference type="GO" id="GO:0046872">
    <property type="term" value="F:metal ion binding"/>
    <property type="evidence" value="ECO:0007669"/>
    <property type="project" value="UniProtKB-KW"/>
</dbReference>
<proteinExistence type="predicted"/>
<evidence type="ECO:0000313" key="5">
    <source>
        <dbReference type="Proteomes" id="UP000682892"/>
    </source>
</evidence>
<dbReference type="FunFam" id="1.10.640.10:FF:000009">
    <property type="entry name" value="Peroxidase, isoform B"/>
    <property type="match status" value="1"/>
</dbReference>
<dbReference type="Gene3D" id="1.10.640.10">
    <property type="entry name" value="Haem peroxidase domain superfamily, animal type"/>
    <property type="match status" value="1"/>
</dbReference>
<protein>
    <submittedName>
        <fullName evidence="4">AAEL015354-PA</fullName>
    </submittedName>
</protein>
<dbReference type="HOGENOM" id="CLU_006087_5_2_1"/>
<dbReference type="PANTHER" id="PTHR11475">
    <property type="entry name" value="OXIDASE/PEROXIDASE"/>
    <property type="match status" value="1"/>
</dbReference>
<dbReference type="PANTHER" id="PTHR11475:SF86">
    <property type="entry name" value="PEROXIDASE"/>
    <property type="match status" value="1"/>
</dbReference>
<keyword evidence="2" id="KW-0479">Metal-binding</keyword>
<dbReference type="OMA" id="HINYHEW"/>
<keyword evidence="2" id="KW-0349">Heme</keyword>
<evidence type="ECO:0000256" key="2">
    <source>
        <dbReference type="PIRSR" id="PIRSR619791-2"/>
    </source>
</evidence>
<evidence type="ECO:0000256" key="3">
    <source>
        <dbReference type="SAM" id="MobiDB-lite"/>
    </source>
</evidence>